<dbReference type="SUPFAM" id="SSF52540">
    <property type="entry name" value="P-loop containing nucleoside triphosphate hydrolases"/>
    <property type="match status" value="1"/>
</dbReference>
<evidence type="ECO:0000313" key="4">
    <source>
        <dbReference type="Proteomes" id="UP001251085"/>
    </source>
</evidence>
<feature type="region of interest" description="Disordered" evidence="1">
    <location>
        <begin position="1"/>
        <end position="26"/>
    </location>
</feature>
<name>A0ABU3EA82_9RHOB</name>
<dbReference type="EMBL" id="JAVRQI010000001">
    <property type="protein sequence ID" value="MDT1060380.1"/>
    <property type="molecule type" value="Genomic_DNA"/>
</dbReference>
<sequence>MQAETGKTQDSPQTRAIVARPPGQHVSSKFIRREAARTADDEKHAKAEAARFNLLRTRVLREMRKHQWRRLAVVPLTPGAGGTFVAVNLAVAMARQKHTQVMLIDLDLADPQVSRRLGIPGADSMSEMLRQKRSFGDLLSIVDEAPNLSVVAPESPEADAAEILQDADFAVALKSFAAHAPQAIEIMDVAALLGGDSALAALPLADAVLLIADGRKGTAADMAEATRLLQDMPPIMGVVLNKSDD</sequence>
<evidence type="ECO:0000256" key="2">
    <source>
        <dbReference type="SAM" id="Phobius"/>
    </source>
</evidence>
<dbReference type="PANTHER" id="PTHR32309">
    <property type="entry name" value="TYROSINE-PROTEIN KINASE"/>
    <property type="match status" value="1"/>
</dbReference>
<evidence type="ECO:0000256" key="1">
    <source>
        <dbReference type="SAM" id="MobiDB-lite"/>
    </source>
</evidence>
<feature type="transmembrane region" description="Helical" evidence="2">
    <location>
        <begin position="71"/>
        <end position="94"/>
    </location>
</feature>
<keyword evidence="2" id="KW-0472">Membrane</keyword>
<dbReference type="Gene3D" id="3.40.50.300">
    <property type="entry name" value="P-loop containing nucleotide triphosphate hydrolases"/>
    <property type="match status" value="1"/>
</dbReference>
<dbReference type="Proteomes" id="UP001251085">
    <property type="component" value="Unassembled WGS sequence"/>
</dbReference>
<gene>
    <name evidence="3" type="ORF">RM190_00840</name>
</gene>
<dbReference type="InterPro" id="IPR027417">
    <property type="entry name" value="P-loop_NTPase"/>
</dbReference>
<evidence type="ECO:0000313" key="3">
    <source>
        <dbReference type="EMBL" id="MDT1060380.1"/>
    </source>
</evidence>
<keyword evidence="2" id="KW-0812">Transmembrane</keyword>
<keyword evidence="4" id="KW-1185">Reference proteome</keyword>
<dbReference type="PANTHER" id="PTHR32309:SF31">
    <property type="entry name" value="CAPSULAR EXOPOLYSACCHARIDE FAMILY"/>
    <property type="match status" value="1"/>
</dbReference>
<keyword evidence="2" id="KW-1133">Transmembrane helix</keyword>
<accession>A0ABU3EA82</accession>
<comment type="caution">
    <text evidence="3">The sequence shown here is derived from an EMBL/GenBank/DDBJ whole genome shotgun (WGS) entry which is preliminary data.</text>
</comment>
<organism evidence="3 4">
    <name type="scientific">Paracoccus broussonetiae</name>
    <dbReference type="NCBI Taxonomy" id="3075834"/>
    <lineage>
        <taxon>Bacteria</taxon>
        <taxon>Pseudomonadati</taxon>
        <taxon>Pseudomonadota</taxon>
        <taxon>Alphaproteobacteria</taxon>
        <taxon>Rhodobacterales</taxon>
        <taxon>Paracoccaceae</taxon>
        <taxon>Paracoccus</taxon>
    </lineage>
</organism>
<feature type="compositionally biased region" description="Polar residues" evidence="1">
    <location>
        <begin position="1"/>
        <end position="14"/>
    </location>
</feature>
<proteinExistence type="predicted"/>
<reference evidence="4" key="1">
    <citation type="submission" date="2023-07" db="EMBL/GenBank/DDBJ databases">
        <title>Characterization of two Paracoccaceae strains isolated from Phycosphere and proposal of Xinfangfangia lacusdiani sp. nov.</title>
        <authorList>
            <person name="Deng Y."/>
            <person name="Zhang Y.Q."/>
        </authorList>
    </citation>
    <scope>NUCLEOTIDE SEQUENCE [LARGE SCALE GENOMIC DNA]</scope>
    <source>
        <strain evidence="4">CPCC 101403</strain>
    </source>
</reference>
<dbReference type="RefSeq" id="WP_311757492.1">
    <property type="nucleotide sequence ID" value="NZ_JAVRQI010000001.1"/>
</dbReference>
<dbReference type="InterPro" id="IPR050445">
    <property type="entry name" value="Bact_polysacc_biosynth/exp"/>
</dbReference>
<protein>
    <submittedName>
        <fullName evidence="3">Chromosome partitioning protein</fullName>
    </submittedName>
</protein>